<dbReference type="GO" id="GO:0006508">
    <property type="term" value="P:proteolysis"/>
    <property type="evidence" value="ECO:0007669"/>
    <property type="project" value="UniProtKB-KW"/>
</dbReference>
<dbReference type="EMBL" id="JACHXV010000007">
    <property type="protein sequence ID" value="MBB3174316.1"/>
    <property type="molecule type" value="Genomic_DNA"/>
</dbReference>
<dbReference type="GO" id="GO:0005737">
    <property type="term" value="C:cytoplasm"/>
    <property type="evidence" value="ECO:0007669"/>
    <property type="project" value="InterPro"/>
</dbReference>
<comment type="similarity">
    <text evidence="1">Belongs to the peptidase M17 family.</text>
</comment>
<keyword evidence="4 7" id="KW-0378">Hydrolase</keyword>
<accession>A0A839UX05</accession>
<organism evidence="7 8">
    <name type="scientific">Endobacter medicaginis</name>
    <dbReference type="NCBI Taxonomy" id="1181271"/>
    <lineage>
        <taxon>Bacteria</taxon>
        <taxon>Pseudomonadati</taxon>
        <taxon>Pseudomonadota</taxon>
        <taxon>Alphaproteobacteria</taxon>
        <taxon>Acetobacterales</taxon>
        <taxon>Acetobacteraceae</taxon>
        <taxon>Endobacter</taxon>
    </lineage>
</organism>
<evidence type="ECO:0000256" key="4">
    <source>
        <dbReference type="ARBA" id="ARBA00022801"/>
    </source>
</evidence>
<sequence>MTMVQWWRHPASVAMQMEPTAEPVRQVHAVHVEGLDALAERLGASGWLSQSGFRPVAGALALVPGEGGVAAAILCLGAAAAPRGAPGALYGLLPGGLPQGVWEVVWEAPESRDEAGLACGFCLGAYHFDAYVPPRRPPARLLATEAMAGGIARAQAAWIARDLINRPANHLGPAELAQSAVSLGRVLGAEAEIISGEALAQAYPAIAAVGAGSDRPPAVAILRWAPPEGGDELPLVSLVGKGVCFDTGGYDLKPSAAMLRMKKDMGGAAIMLGVAALLIAQGAPCRIELRLGCVENSVSGHAMRPSDVLATRRGLSVEIGNTDAEGRLVLCDLLAEASDLSPDWLIDAATLTGAARVALGPDLPALFGNDDTLAEALLAAGHECGDPVWRLPLWPGYDDWLSSRVADINNASSKPMAGAITAALYLNRFVAESVSWAHLDTYAWSDSTRPGHPEGGDCQGLFALAGGILRLVNARVRTLMAERE</sequence>
<dbReference type="PANTHER" id="PTHR11963:SF20">
    <property type="entry name" value="PEPTIDASE B"/>
    <property type="match status" value="1"/>
</dbReference>
<dbReference type="AlphaFoldDB" id="A0A839UX05"/>
<dbReference type="Gene3D" id="3.40.630.10">
    <property type="entry name" value="Zn peptidases"/>
    <property type="match status" value="1"/>
</dbReference>
<dbReference type="EC" id="3.4.11.1" evidence="7"/>
<protein>
    <submittedName>
        <fullName evidence="7">Leucyl aminopeptidase</fullName>
        <ecNumber evidence="7">3.4.11.1</ecNumber>
    </submittedName>
</protein>
<dbReference type="PROSITE" id="PS00631">
    <property type="entry name" value="CYTOSOL_AP"/>
    <property type="match status" value="1"/>
</dbReference>
<dbReference type="InterPro" id="IPR043472">
    <property type="entry name" value="Macro_dom-like"/>
</dbReference>
<reference evidence="7 8" key="1">
    <citation type="submission" date="2020-08" db="EMBL/GenBank/DDBJ databases">
        <title>Genomic Encyclopedia of Type Strains, Phase III (KMG-III): the genomes of soil and plant-associated and newly described type strains.</title>
        <authorList>
            <person name="Whitman W."/>
        </authorList>
    </citation>
    <scope>NUCLEOTIDE SEQUENCE [LARGE SCALE GENOMIC DNA]</scope>
    <source>
        <strain evidence="7 8">CECT 8088</strain>
    </source>
</reference>
<evidence type="ECO:0000256" key="1">
    <source>
        <dbReference type="ARBA" id="ARBA00009528"/>
    </source>
</evidence>
<evidence type="ECO:0000313" key="7">
    <source>
        <dbReference type="EMBL" id="MBB3174316.1"/>
    </source>
</evidence>
<evidence type="ECO:0000256" key="3">
    <source>
        <dbReference type="ARBA" id="ARBA00022670"/>
    </source>
</evidence>
<dbReference type="Pfam" id="PF21337">
    <property type="entry name" value="Peptidase_M17_N_1"/>
    <property type="match status" value="1"/>
</dbReference>
<dbReference type="InterPro" id="IPR000819">
    <property type="entry name" value="Peptidase_M17_C"/>
</dbReference>
<dbReference type="InterPro" id="IPR048816">
    <property type="entry name" value="Peptidase_M17_N_1"/>
</dbReference>
<name>A0A839UX05_9PROT</name>
<dbReference type="SUPFAM" id="SSF53187">
    <property type="entry name" value="Zn-dependent exopeptidases"/>
    <property type="match status" value="1"/>
</dbReference>
<comment type="caution">
    <text evidence="7">The sequence shown here is derived from an EMBL/GenBank/DDBJ whole genome shotgun (WGS) entry which is preliminary data.</text>
</comment>
<dbReference type="Pfam" id="PF00883">
    <property type="entry name" value="Peptidase_M17"/>
    <property type="match status" value="1"/>
</dbReference>
<dbReference type="GO" id="GO:0030145">
    <property type="term" value="F:manganese ion binding"/>
    <property type="evidence" value="ECO:0007669"/>
    <property type="project" value="InterPro"/>
</dbReference>
<evidence type="ECO:0000259" key="6">
    <source>
        <dbReference type="PROSITE" id="PS00631"/>
    </source>
</evidence>
<dbReference type="PANTHER" id="PTHR11963">
    <property type="entry name" value="LEUCINE AMINOPEPTIDASE-RELATED"/>
    <property type="match status" value="1"/>
</dbReference>
<dbReference type="PRINTS" id="PR00481">
    <property type="entry name" value="LAMNOPPTDASE"/>
</dbReference>
<keyword evidence="5" id="KW-0464">Manganese</keyword>
<dbReference type="RefSeq" id="WP_246330200.1">
    <property type="nucleotide sequence ID" value="NZ_JACHXV010000007.1"/>
</dbReference>
<evidence type="ECO:0000256" key="5">
    <source>
        <dbReference type="ARBA" id="ARBA00023211"/>
    </source>
</evidence>
<dbReference type="InterPro" id="IPR011356">
    <property type="entry name" value="Leucine_aapep/pepB"/>
</dbReference>
<dbReference type="CDD" id="cd00433">
    <property type="entry name" value="Peptidase_M17"/>
    <property type="match status" value="1"/>
</dbReference>
<dbReference type="Proteomes" id="UP000557688">
    <property type="component" value="Unassembled WGS sequence"/>
</dbReference>
<keyword evidence="2 7" id="KW-0031">Aminopeptidase</keyword>
<proteinExistence type="inferred from homology"/>
<gene>
    <name evidence="7" type="ORF">FHR90_002157</name>
</gene>
<keyword evidence="3" id="KW-0645">Protease</keyword>
<feature type="domain" description="Cytosol aminopeptidase" evidence="6">
    <location>
        <begin position="321"/>
        <end position="328"/>
    </location>
</feature>
<evidence type="ECO:0000313" key="8">
    <source>
        <dbReference type="Proteomes" id="UP000557688"/>
    </source>
</evidence>
<keyword evidence="8" id="KW-1185">Reference proteome</keyword>
<dbReference type="GO" id="GO:0070006">
    <property type="term" value="F:metalloaminopeptidase activity"/>
    <property type="evidence" value="ECO:0007669"/>
    <property type="project" value="InterPro"/>
</dbReference>
<dbReference type="Gene3D" id="3.40.220.10">
    <property type="entry name" value="Leucine Aminopeptidase, subunit E, domain 1"/>
    <property type="match status" value="1"/>
</dbReference>
<evidence type="ECO:0000256" key="2">
    <source>
        <dbReference type="ARBA" id="ARBA00022438"/>
    </source>
</evidence>